<dbReference type="PANTHER" id="PTHR47331">
    <property type="entry name" value="PHD-TYPE DOMAIN-CONTAINING PROTEIN"/>
    <property type="match status" value="1"/>
</dbReference>
<keyword evidence="3" id="KW-1185">Reference proteome</keyword>
<sequence>MEDVARQKKTSVRSDISKISSATSKLHEAKLAATKASLIKRQTESRKKRALQLELAKMDMEIKRKEFEYNQRPELAHIEMESEVVTARDNTELAELEARIAEQEVSELAKHKEKDKESNRTCSTPLISSSSNSYQERNSTHPATADHIPPTGQSNVPKETSPLRDNPNANRATSILHGGQEDNFAVFRQRFEQLVQSKPLDKSTKMSCLLQLLDGAPLNAVKRYKMIPGGLTQAMKLLEDRFGRPCQIVRACVDSLTKGPMIAPNDKQGLRKYADDAQVMYDTLNSMNCLGEMNADNLEKMTLRLPSNRDEKVFGGGQRHSSERRTILTARSNNRDDVSKEQLCPMCNNLHPLYRCEVFKSKSPEERGEFVKHNRICFNCINSKEHIS</sequence>
<protein>
    <submittedName>
        <fullName evidence="2">Uncharacterized protein</fullName>
    </submittedName>
</protein>
<accession>A0A7D9K5N7</accession>
<evidence type="ECO:0000256" key="1">
    <source>
        <dbReference type="SAM" id="MobiDB-lite"/>
    </source>
</evidence>
<dbReference type="EMBL" id="CACRXK020026460">
    <property type="protein sequence ID" value="CAB4040210.1"/>
    <property type="molecule type" value="Genomic_DNA"/>
</dbReference>
<proteinExistence type="predicted"/>
<feature type="compositionally biased region" description="Basic and acidic residues" evidence="1">
    <location>
        <begin position="107"/>
        <end position="119"/>
    </location>
</feature>
<organism evidence="2 3">
    <name type="scientific">Paramuricea clavata</name>
    <name type="common">Red gorgonian</name>
    <name type="synonym">Violescent sea-whip</name>
    <dbReference type="NCBI Taxonomy" id="317549"/>
    <lineage>
        <taxon>Eukaryota</taxon>
        <taxon>Metazoa</taxon>
        <taxon>Cnidaria</taxon>
        <taxon>Anthozoa</taxon>
        <taxon>Octocorallia</taxon>
        <taxon>Malacalcyonacea</taxon>
        <taxon>Plexauridae</taxon>
        <taxon>Paramuricea</taxon>
    </lineage>
</organism>
<evidence type="ECO:0000313" key="2">
    <source>
        <dbReference type="EMBL" id="CAB4040210.1"/>
    </source>
</evidence>
<dbReference type="Pfam" id="PF03564">
    <property type="entry name" value="DUF1759"/>
    <property type="match status" value="1"/>
</dbReference>
<feature type="region of interest" description="Disordered" evidence="1">
    <location>
        <begin position="107"/>
        <end position="174"/>
    </location>
</feature>
<dbReference type="InterPro" id="IPR005312">
    <property type="entry name" value="DUF1759"/>
</dbReference>
<comment type="caution">
    <text evidence="2">The sequence shown here is derived from an EMBL/GenBank/DDBJ whole genome shotgun (WGS) entry which is preliminary data.</text>
</comment>
<reference evidence="2" key="1">
    <citation type="submission" date="2020-04" db="EMBL/GenBank/DDBJ databases">
        <authorList>
            <person name="Alioto T."/>
            <person name="Alioto T."/>
            <person name="Gomez Garrido J."/>
        </authorList>
    </citation>
    <scope>NUCLEOTIDE SEQUENCE</scope>
    <source>
        <strain evidence="2">A484AB</strain>
    </source>
</reference>
<gene>
    <name evidence="2" type="ORF">PACLA_8A069528</name>
</gene>
<dbReference type="Proteomes" id="UP001152795">
    <property type="component" value="Unassembled WGS sequence"/>
</dbReference>
<dbReference type="AlphaFoldDB" id="A0A7D9K5N7"/>
<dbReference type="OrthoDB" id="5985308at2759"/>
<name>A0A7D9K5N7_PARCT</name>
<evidence type="ECO:0000313" key="3">
    <source>
        <dbReference type="Proteomes" id="UP001152795"/>
    </source>
</evidence>